<evidence type="ECO:0000256" key="7">
    <source>
        <dbReference type="ARBA" id="ARBA00022842"/>
    </source>
</evidence>
<feature type="domain" description="ENPP1-3/EXOG-like endonuclease/phosphodiesterase" evidence="12">
    <location>
        <begin position="97"/>
        <end position="307"/>
    </location>
</feature>
<reference evidence="14 15" key="1">
    <citation type="submission" date="2019-02" db="EMBL/GenBank/DDBJ databases">
        <title>Deep-cultivation of Planctomycetes and their phenomic and genomic characterization uncovers novel biology.</title>
        <authorList>
            <person name="Wiegand S."/>
            <person name="Jogler M."/>
            <person name="Boedeker C."/>
            <person name="Pinto D."/>
            <person name="Vollmers J."/>
            <person name="Rivas-Marin E."/>
            <person name="Kohn T."/>
            <person name="Peeters S.H."/>
            <person name="Heuer A."/>
            <person name="Rast P."/>
            <person name="Oberbeckmann S."/>
            <person name="Bunk B."/>
            <person name="Jeske O."/>
            <person name="Meyerdierks A."/>
            <person name="Storesund J.E."/>
            <person name="Kallscheuer N."/>
            <person name="Luecker S."/>
            <person name="Lage O.M."/>
            <person name="Pohl T."/>
            <person name="Merkel B.J."/>
            <person name="Hornburger P."/>
            <person name="Mueller R.-W."/>
            <person name="Bruemmer F."/>
            <person name="Labrenz M."/>
            <person name="Spormann A.M."/>
            <person name="Op den Camp H."/>
            <person name="Overmann J."/>
            <person name="Amann R."/>
            <person name="Jetten M.S.M."/>
            <person name="Mascher T."/>
            <person name="Medema M.H."/>
            <person name="Devos D.P."/>
            <person name="Kaster A.-K."/>
            <person name="Ovreas L."/>
            <person name="Rohde M."/>
            <person name="Galperin M.Y."/>
            <person name="Jogler C."/>
        </authorList>
    </citation>
    <scope>NUCLEOTIDE SEQUENCE [LARGE SCALE GENOMIC DNA]</scope>
    <source>
        <strain evidence="14 15">Pla85_3_4</strain>
    </source>
</reference>
<keyword evidence="5 10" id="KW-0255">Endonuclease</keyword>
<comment type="cofactor">
    <cofactor evidence="1 10">
        <name>Mg(2+)</name>
        <dbReference type="ChEBI" id="CHEBI:18420"/>
    </cofactor>
</comment>
<feature type="signal peptide" evidence="11">
    <location>
        <begin position="1"/>
        <end position="25"/>
    </location>
</feature>
<keyword evidence="4 9" id="KW-0479">Metal-binding</keyword>
<dbReference type="InterPro" id="IPR001604">
    <property type="entry name" value="Endo_G_ENPP1-like_dom"/>
</dbReference>
<dbReference type="Gene3D" id="3.40.570.10">
    <property type="entry name" value="Extracellular Endonuclease, subunit A"/>
    <property type="match status" value="1"/>
</dbReference>
<organism evidence="14 15">
    <name type="scientific">Lignipirellula cremea</name>
    <dbReference type="NCBI Taxonomy" id="2528010"/>
    <lineage>
        <taxon>Bacteria</taxon>
        <taxon>Pseudomonadati</taxon>
        <taxon>Planctomycetota</taxon>
        <taxon>Planctomycetia</taxon>
        <taxon>Pirellulales</taxon>
        <taxon>Pirellulaceae</taxon>
        <taxon>Lignipirellula</taxon>
    </lineage>
</organism>
<dbReference type="PANTHER" id="PTHR13966:SF5">
    <property type="entry name" value="ENDONUCLEASE G, MITOCHONDRIAL"/>
    <property type="match status" value="1"/>
</dbReference>
<dbReference type="GO" id="GO:0046872">
    <property type="term" value="F:metal ion binding"/>
    <property type="evidence" value="ECO:0007669"/>
    <property type="project" value="UniProtKB-KW"/>
</dbReference>
<dbReference type="InterPro" id="IPR044925">
    <property type="entry name" value="His-Me_finger_sf"/>
</dbReference>
<sequence precursor="true">MRRSYLIWLLVISFPCFFVARPGYAQPSADAVAGDSDGQISDEAEYRSAVRRSIFSKGRRQAGLTTDEQSYVKENCVFGSPKAETSAGLGQIDIVAREGYVVGHSSFDKIPLWVAEHSTAAEVGGSIPRNNRFAPDPKLASHPRAELSDYKHSGFDRGHMAPAGNQTVTQALKDETFFLSNMVPQIGPTFNQGIWAELETTVREWTKSRSETWIITGGMFYDPLEEDENTADGIIPYDAIGQNEVAVPTHTYKIVLAKNSNNEWESIAFVFANKRYAKPYRLHLYITSIRWLEQRTGLNFFPNIVSETGDAALEDRLELTRSQMWSN</sequence>
<dbReference type="SMART" id="SM00477">
    <property type="entry name" value="NUC"/>
    <property type="match status" value="1"/>
</dbReference>
<evidence type="ECO:0000256" key="9">
    <source>
        <dbReference type="PIRSR" id="PIRSR640255-2"/>
    </source>
</evidence>
<dbReference type="CDD" id="cd00091">
    <property type="entry name" value="NUC"/>
    <property type="match status" value="1"/>
</dbReference>
<evidence type="ECO:0000256" key="4">
    <source>
        <dbReference type="ARBA" id="ARBA00022723"/>
    </source>
</evidence>
<evidence type="ECO:0000256" key="5">
    <source>
        <dbReference type="ARBA" id="ARBA00022759"/>
    </source>
</evidence>
<evidence type="ECO:0000256" key="3">
    <source>
        <dbReference type="ARBA" id="ARBA00022722"/>
    </source>
</evidence>
<evidence type="ECO:0000259" key="12">
    <source>
        <dbReference type="SMART" id="SM00477"/>
    </source>
</evidence>
<feature type="domain" description="DNA/RNA non-specific endonuclease/pyrophosphatase/phosphodiesterase" evidence="13">
    <location>
        <begin position="96"/>
        <end position="307"/>
    </location>
</feature>
<dbReference type="InterPro" id="IPR020821">
    <property type="entry name" value="ENPP1-3/EXOG-like_nuc-like"/>
</dbReference>
<dbReference type="GO" id="GO:0003676">
    <property type="term" value="F:nucleic acid binding"/>
    <property type="evidence" value="ECO:0007669"/>
    <property type="project" value="InterPro"/>
</dbReference>
<name>A0A518DQJ8_9BACT</name>
<evidence type="ECO:0000256" key="2">
    <source>
        <dbReference type="ARBA" id="ARBA00010052"/>
    </source>
</evidence>
<dbReference type="InterPro" id="IPR018524">
    <property type="entry name" value="DNA/RNA_endonuclease_AS"/>
</dbReference>
<dbReference type="GO" id="GO:0004521">
    <property type="term" value="F:RNA endonuclease activity"/>
    <property type="evidence" value="ECO:0007669"/>
    <property type="project" value="TreeGrafter"/>
</dbReference>
<dbReference type="SMART" id="SM00892">
    <property type="entry name" value="Endonuclease_NS"/>
    <property type="match status" value="1"/>
</dbReference>
<evidence type="ECO:0000313" key="14">
    <source>
        <dbReference type="EMBL" id="QDU94117.1"/>
    </source>
</evidence>
<keyword evidence="15" id="KW-1185">Reference proteome</keyword>
<evidence type="ECO:0000259" key="13">
    <source>
        <dbReference type="SMART" id="SM00892"/>
    </source>
</evidence>
<proteinExistence type="inferred from homology"/>
<dbReference type="PANTHER" id="PTHR13966">
    <property type="entry name" value="ENDONUCLEASE RELATED"/>
    <property type="match status" value="1"/>
</dbReference>
<keyword evidence="11" id="KW-0732">Signal</keyword>
<feature type="active site" description="Proton acceptor" evidence="8">
    <location>
        <position position="159"/>
    </location>
</feature>
<feature type="chain" id="PRO_5021756004" description="Endonuclease" evidence="11">
    <location>
        <begin position="26"/>
        <end position="327"/>
    </location>
</feature>
<feature type="binding site" evidence="9">
    <location>
        <position position="191"/>
    </location>
    <ligand>
        <name>Mg(2+)</name>
        <dbReference type="ChEBI" id="CHEBI:18420"/>
        <note>catalytic</note>
    </ligand>
</feature>
<dbReference type="GO" id="GO:0000014">
    <property type="term" value="F:single-stranded DNA endodeoxyribonuclease activity"/>
    <property type="evidence" value="ECO:0007669"/>
    <property type="project" value="TreeGrafter"/>
</dbReference>
<evidence type="ECO:0000256" key="1">
    <source>
        <dbReference type="ARBA" id="ARBA00001946"/>
    </source>
</evidence>
<evidence type="ECO:0000256" key="11">
    <source>
        <dbReference type="SAM" id="SignalP"/>
    </source>
</evidence>
<dbReference type="InterPro" id="IPR040255">
    <property type="entry name" value="Non-specific_endonuclease"/>
</dbReference>
<comment type="similarity">
    <text evidence="2 10">Belongs to the DNA/RNA non-specific endonuclease family.</text>
</comment>
<dbReference type="SUPFAM" id="SSF54060">
    <property type="entry name" value="His-Me finger endonucleases"/>
    <property type="match status" value="1"/>
</dbReference>
<dbReference type="AlphaFoldDB" id="A0A518DQJ8"/>
<dbReference type="PROSITE" id="PS01070">
    <property type="entry name" value="NUCLEASE_NON_SPEC"/>
    <property type="match status" value="1"/>
</dbReference>
<evidence type="ECO:0000256" key="10">
    <source>
        <dbReference type="RuleBase" id="RU366055"/>
    </source>
</evidence>
<dbReference type="Pfam" id="PF01223">
    <property type="entry name" value="Endonuclease_NS"/>
    <property type="match status" value="1"/>
</dbReference>
<evidence type="ECO:0000256" key="8">
    <source>
        <dbReference type="PIRSR" id="PIRSR640255-1"/>
    </source>
</evidence>
<dbReference type="Proteomes" id="UP000317648">
    <property type="component" value="Chromosome"/>
</dbReference>
<accession>A0A518DQJ8</accession>
<gene>
    <name evidence="14" type="primary">nucA</name>
    <name evidence="14" type="ORF">Pla8534_19030</name>
</gene>
<keyword evidence="6 10" id="KW-0378">Hydrolase</keyword>
<dbReference type="InterPro" id="IPR044929">
    <property type="entry name" value="DNA/RNA_non-sp_Endonuclease_sf"/>
</dbReference>
<protein>
    <recommendedName>
        <fullName evidence="10">Endonuclease</fullName>
        <ecNumber evidence="10">3.1.30.-</ecNumber>
    </recommendedName>
</protein>
<keyword evidence="3 10" id="KW-0540">Nuclease</keyword>
<dbReference type="EC" id="3.1.30.-" evidence="10"/>
<evidence type="ECO:0000256" key="6">
    <source>
        <dbReference type="ARBA" id="ARBA00022801"/>
    </source>
</evidence>
<dbReference type="EMBL" id="CP036433">
    <property type="protein sequence ID" value="QDU94117.1"/>
    <property type="molecule type" value="Genomic_DNA"/>
</dbReference>
<keyword evidence="7" id="KW-0460">Magnesium</keyword>
<evidence type="ECO:0000313" key="15">
    <source>
        <dbReference type="Proteomes" id="UP000317648"/>
    </source>
</evidence>
<dbReference type="KEGG" id="lcre:Pla8534_19030"/>